<reference evidence="7" key="1">
    <citation type="submission" date="2023-06" db="EMBL/GenBank/DDBJ databases">
        <title>Genome-scale phylogeny and comparative genomics of the fungal order Sordariales.</title>
        <authorList>
            <consortium name="Lawrence Berkeley National Laboratory"/>
            <person name="Hensen N."/>
            <person name="Bonometti L."/>
            <person name="Westerberg I."/>
            <person name="Brannstrom I.O."/>
            <person name="Guillou S."/>
            <person name="Cros-Aarteil S."/>
            <person name="Calhoun S."/>
            <person name="Haridas S."/>
            <person name="Kuo A."/>
            <person name="Mondo S."/>
            <person name="Pangilinan J."/>
            <person name="Riley R."/>
            <person name="Labutti K."/>
            <person name="Andreopoulos B."/>
            <person name="Lipzen A."/>
            <person name="Chen C."/>
            <person name="Yanf M."/>
            <person name="Daum C."/>
            <person name="Ng V."/>
            <person name="Clum A."/>
            <person name="Steindorff A."/>
            <person name="Ohm R."/>
            <person name="Martin F."/>
            <person name="Silar P."/>
            <person name="Natvig D."/>
            <person name="Lalanne C."/>
            <person name="Gautier V."/>
            <person name="Ament-Velasquez S.L."/>
            <person name="Kruys A."/>
            <person name="Hutchinson M.I."/>
            <person name="Powell A.J."/>
            <person name="Barry K."/>
            <person name="Miller A.N."/>
            <person name="Grigoriev I.V."/>
            <person name="Debuchy R."/>
            <person name="Gladieux P."/>
            <person name="Thoren M.H."/>
            <person name="Johannesson H."/>
        </authorList>
    </citation>
    <scope>NUCLEOTIDE SEQUENCE</scope>
    <source>
        <strain evidence="7">CBS 307.81</strain>
    </source>
</reference>
<keyword evidence="3 6" id="KW-1133">Transmembrane helix</keyword>
<feature type="compositionally biased region" description="Low complexity" evidence="5">
    <location>
        <begin position="1"/>
        <end position="26"/>
    </location>
</feature>
<feature type="region of interest" description="Disordered" evidence="5">
    <location>
        <begin position="1"/>
        <end position="70"/>
    </location>
</feature>
<proteinExistence type="predicted"/>
<dbReference type="AlphaFoldDB" id="A0AA40D743"/>
<gene>
    <name evidence="7" type="ORF">QBC41DRAFT_327879</name>
</gene>
<evidence type="ECO:0000313" key="7">
    <source>
        <dbReference type="EMBL" id="KAK0665355.1"/>
    </source>
</evidence>
<sequence>MASETSLATSTSTTSSTRVSTSTSSTEPASDSNTTTPSNRENDFPSPSSDSSNVSQSDTSPSRIPPSPEGLTAAAKAGIAVGAVVGALLLVAVLFMACKLKKYKQGRAGTYDGANGNHTPHSNWSTAVTEVHGNNGTGYVYGTAPKELPSAWERPVNAQEMYDDTNRRYNQRPAEMDGQGYR</sequence>
<evidence type="ECO:0000313" key="8">
    <source>
        <dbReference type="Proteomes" id="UP001174997"/>
    </source>
</evidence>
<evidence type="ECO:0000256" key="1">
    <source>
        <dbReference type="ARBA" id="ARBA00004167"/>
    </source>
</evidence>
<dbReference type="InterPro" id="IPR051694">
    <property type="entry name" value="Immunoregulatory_rcpt-like"/>
</dbReference>
<dbReference type="GO" id="GO:0071944">
    <property type="term" value="C:cell periphery"/>
    <property type="evidence" value="ECO:0007669"/>
    <property type="project" value="UniProtKB-ARBA"/>
</dbReference>
<protein>
    <submittedName>
        <fullName evidence="7">Uncharacterized protein</fullName>
    </submittedName>
</protein>
<comment type="caution">
    <text evidence="7">The sequence shown here is derived from an EMBL/GenBank/DDBJ whole genome shotgun (WGS) entry which is preliminary data.</text>
</comment>
<name>A0AA40D743_9PEZI</name>
<accession>A0AA40D743</accession>
<dbReference type="GO" id="GO:0016020">
    <property type="term" value="C:membrane"/>
    <property type="evidence" value="ECO:0007669"/>
    <property type="project" value="UniProtKB-SubCell"/>
</dbReference>
<feature type="compositionally biased region" description="Low complexity" evidence="5">
    <location>
        <begin position="44"/>
        <end position="62"/>
    </location>
</feature>
<keyword evidence="4 6" id="KW-0472">Membrane</keyword>
<evidence type="ECO:0000256" key="5">
    <source>
        <dbReference type="SAM" id="MobiDB-lite"/>
    </source>
</evidence>
<evidence type="ECO:0000256" key="3">
    <source>
        <dbReference type="ARBA" id="ARBA00022989"/>
    </source>
</evidence>
<feature type="compositionally biased region" description="Polar residues" evidence="5">
    <location>
        <begin position="27"/>
        <end position="39"/>
    </location>
</feature>
<evidence type="ECO:0000256" key="4">
    <source>
        <dbReference type="ARBA" id="ARBA00023136"/>
    </source>
</evidence>
<keyword evidence="2 6" id="KW-0812">Transmembrane</keyword>
<evidence type="ECO:0000256" key="6">
    <source>
        <dbReference type="SAM" id="Phobius"/>
    </source>
</evidence>
<evidence type="ECO:0000256" key="2">
    <source>
        <dbReference type="ARBA" id="ARBA00022692"/>
    </source>
</evidence>
<organism evidence="7 8">
    <name type="scientific">Cercophora samala</name>
    <dbReference type="NCBI Taxonomy" id="330535"/>
    <lineage>
        <taxon>Eukaryota</taxon>
        <taxon>Fungi</taxon>
        <taxon>Dikarya</taxon>
        <taxon>Ascomycota</taxon>
        <taxon>Pezizomycotina</taxon>
        <taxon>Sordariomycetes</taxon>
        <taxon>Sordariomycetidae</taxon>
        <taxon>Sordariales</taxon>
        <taxon>Lasiosphaeriaceae</taxon>
        <taxon>Cercophora</taxon>
    </lineage>
</organism>
<dbReference type="EMBL" id="JAULSY010000111">
    <property type="protein sequence ID" value="KAK0665355.1"/>
    <property type="molecule type" value="Genomic_DNA"/>
</dbReference>
<dbReference type="PANTHER" id="PTHR15549">
    <property type="entry name" value="PAIRED IMMUNOGLOBULIN-LIKE TYPE 2 RECEPTOR"/>
    <property type="match status" value="1"/>
</dbReference>
<keyword evidence="8" id="KW-1185">Reference proteome</keyword>
<feature type="transmembrane region" description="Helical" evidence="6">
    <location>
        <begin position="77"/>
        <end position="97"/>
    </location>
</feature>
<comment type="subcellular location">
    <subcellularLocation>
        <location evidence="1">Membrane</location>
        <topology evidence="1">Single-pass membrane protein</topology>
    </subcellularLocation>
</comment>
<dbReference type="Proteomes" id="UP001174997">
    <property type="component" value="Unassembled WGS sequence"/>
</dbReference>